<proteinExistence type="predicted"/>
<protein>
    <recommendedName>
        <fullName evidence="1">HEPN AbiJ-N-terminal domain-containing protein</fullName>
    </recommendedName>
</protein>
<dbReference type="RefSeq" id="WP_150787406.1">
    <property type="nucleotide sequence ID" value="NZ_CABVJF010000020.1"/>
</dbReference>
<dbReference type="Pfam" id="PF18863">
    <property type="entry name" value="AbiJ_NTD4"/>
    <property type="match status" value="1"/>
</dbReference>
<evidence type="ECO:0000259" key="1">
    <source>
        <dbReference type="Pfam" id="PF18863"/>
    </source>
</evidence>
<dbReference type="AlphaFoldDB" id="A0A5E7VAJ0"/>
<sequence>MTDYFSDRERGPRPRTEQEIGQVVWVGIVTIVEALARQGAFGRSFPEQCPDGSAISGNNERSLKGAIEAELDGLTWPLPTEHKVEDDIFSKYEPWYPDILIALDFLEFVWRTVAKPITTGSYHDYHRHHHYTFDEDAGRDAFREDVNRVLARNGLAYELKSDGKVRRILPAVIGEALSRPYLRTGDSTLDVMLEESRNKFSDPSPLIRREALERLFDSWERIKSIAHADKAKSIGIVLDNCAAETGFRALLEKEARELTVIANNHLLRHHEVRQEPVIDVQHVDYLYHRLFAMLELVIRKNGNRPGNTPS</sequence>
<evidence type="ECO:0000313" key="3">
    <source>
        <dbReference type="Proteomes" id="UP000381378"/>
    </source>
</evidence>
<name>A0A5E7VAJ0_PSEFL</name>
<accession>A0A5E7VAJ0</accession>
<reference evidence="2 3" key="1">
    <citation type="submission" date="2019-09" db="EMBL/GenBank/DDBJ databases">
        <authorList>
            <person name="Chandra G."/>
            <person name="Truman W A."/>
        </authorList>
    </citation>
    <scope>NUCLEOTIDE SEQUENCE [LARGE SCALE GENOMIC DNA]</scope>
    <source>
        <strain evidence="2">PS928</strain>
    </source>
</reference>
<dbReference type="EMBL" id="CABVJF010000020">
    <property type="protein sequence ID" value="VVQ18568.1"/>
    <property type="molecule type" value="Genomic_DNA"/>
</dbReference>
<gene>
    <name evidence="2" type="ORF">PS928_04690</name>
</gene>
<organism evidence="2 3">
    <name type="scientific">Pseudomonas fluorescens</name>
    <dbReference type="NCBI Taxonomy" id="294"/>
    <lineage>
        <taxon>Bacteria</taxon>
        <taxon>Pseudomonadati</taxon>
        <taxon>Pseudomonadota</taxon>
        <taxon>Gammaproteobacteria</taxon>
        <taxon>Pseudomonadales</taxon>
        <taxon>Pseudomonadaceae</taxon>
        <taxon>Pseudomonas</taxon>
    </lineage>
</organism>
<feature type="domain" description="HEPN AbiJ-N-terminal" evidence="1">
    <location>
        <begin position="3"/>
        <end position="177"/>
    </location>
</feature>
<dbReference type="InterPro" id="IPR049503">
    <property type="entry name" value="AbiJ_NTD4"/>
</dbReference>
<dbReference type="Proteomes" id="UP000381378">
    <property type="component" value="Unassembled WGS sequence"/>
</dbReference>
<dbReference type="OrthoDB" id="5106738at2"/>
<evidence type="ECO:0000313" key="2">
    <source>
        <dbReference type="EMBL" id="VVQ18568.1"/>
    </source>
</evidence>